<feature type="non-terminal residue" evidence="3">
    <location>
        <position position="90"/>
    </location>
</feature>
<dbReference type="SUPFAM" id="SSF54695">
    <property type="entry name" value="POZ domain"/>
    <property type="match status" value="1"/>
</dbReference>
<proteinExistence type="predicted"/>
<organism evidence="3 4">
    <name type="scientific">Pristionchus fissidentatus</name>
    <dbReference type="NCBI Taxonomy" id="1538716"/>
    <lineage>
        <taxon>Eukaryota</taxon>
        <taxon>Metazoa</taxon>
        <taxon>Ecdysozoa</taxon>
        <taxon>Nematoda</taxon>
        <taxon>Chromadorea</taxon>
        <taxon>Rhabditida</taxon>
        <taxon>Rhabditina</taxon>
        <taxon>Diplogasteromorpha</taxon>
        <taxon>Diplogasteroidea</taxon>
        <taxon>Neodiplogasteridae</taxon>
        <taxon>Pristionchus</taxon>
    </lineage>
</organism>
<evidence type="ECO:0000259" key="2">
    <source>
        <dbReference type="PROSITE" id="PS50097"/>
    </source>
</evidence>
<dbReference type="CDD" id="cd18186">
    <property type="entry name" value="BTB_POZ_ZBTB_KLHL-like"/>
    <property type="match status" value="1"/>
</dbReference>
<name>A0AAV5V381_9BILA</name>
<dbReference type="Proteomes" id="UP001432322">
    <property type="component" value="Unassembled WGS sequence"/>
</dbReference>
<dbReference type="EMBL" id="BTSY01000002">
    <property type="protein sequence ID" value="GMT13533.1"/>
    <property type="molecule type" value="Genomic_DNA"/>
</dbReference>
<dbReference type="InterPro" id="IPR011333">
    <property type="entry name" value="SKP1/BTB/POZ_sf"/>
</dbReference>
<feature type="domain" description="BTB" evidence="2">
    <location>
        <begin position="37"/>
        <end position="90"/>
    </location>
</feature>
<evidence type="ECO:0000313" key="3">
    <source>
        <dbReference type="EMBL" id="GMT13533.1"/>
    </source>
</evidence>
<dbReference type="AlphaFoldDB" id="A0AAV5V381"/>
<dbReference type="InterPro" id="IPR000210">
    <property type="entry name" value="BTB/POZ_dom"/>
</dbReference>
<evidence type="ECO:0000256" key="1">
    <source>
        <dbReference type="SAM" id="MobiDB-lite"/>
    </source>
</evidence>
<sequence length="90" mass="10428">MSTSFENMTIKDGATDLRSTRGTHSTFDHSSFPDAEILRVRSENFVVSSSYLSLHSPYFRDFFRNGKERRSYELDVDPHTFGDLLDIIYP</sequence>
<comment type="caution">
    <text evidence="3">The sequence shown here is derived from an EMBL/GenBank/DDBJ whole genome shotgun (WGS) entry which is preliminary data.</text>
</comment>
<dbReference type="Pfam" id="PF00651">
    <property type="entry name" value="BTB"/>
    <property type="match status" value="1"/>
</dbReference>
<keyword evidence="4" id="KW-1185">Reference proteome</keyword>
<evidence type="ECO:0000313" key="4">
    <source>
        <dbReference type="Proteomes" id="UP001432322"/>
    </source>
</evidence>
<gene>
    <name evidence="3" type="ORF">PFISCL1PPCAC_4830</name>
</gene>
<feature type="region of interest" description="Disordered" evidence="1">
    <location>
        <begin position="1"/>
        <end position="27"/>
    </location>
</feature>
<dbReference type="Gene3D" id="3.30.710.10">
    <property type="entry name" value="Potassium Channel Kv1.1, Chain A"/>
    <property type="match status" value="1"/>
</dbReference>
<accession>A0AAV5V381</accession>
<reference evidence="3" key="1">
    <citation type="submission" date="2023-10" db="EMBL/GenBank/DDBJ databases">
        <title>Genome assembly of Pristionchus species.</title>
        <authorList>
            <person name="Yoshida K."/>
            <person name="Sommer R.J."/>
        </authorList>
    </citation>
    <scope>NUCLEOTIDE SEQUENCE</scope>
    <source>
        <strain evidence="3">RS5133</strain>
    </source>
</reference>
<dbReference type="PROSITE" id="PS50097">
    <property type="entry name" value="BTB"/>
    <property type="match status" value="1"/>
</dbReference>
<protein>
    <recommendedName>
        <fullName evidence="2">BTB domain-containing protein</fullName>
    </recommendedName>
</protein>